<dbReference type="RefSeq" id="WP_149331117.1">
    <property type="nucleotide sequence ID" value="NZ_QOVF01000001.1"/>
</dbReference>
<organism evidence="9 10">
    <name type="scientific">Halopseudomonas laoshanensis</name>
    <dbReference type="NCBI Taxonomy" id="2268758"/>
    <lineage>
        <taxon>Bacteria</taxon>
        <taxon>Pseudomonadati</taxon>
        <taxon>Pseudomonadota</taxon>
        <taxon>Gammaproteobacteria</taxon>
        <taxon>Pseudomonadales</taxon>
        <taxon>Pseudomonadaceae</taxon>
        <taxon>Halopseudomonas</taxon>
    </lineage>
</organism>
<evidence type="ECO:0000313" key="10">
    <source>
        <dbReference type="Proteomes" id="UP000463138"/>
    </source>
</evidence>
<evidence type="ECO:0000313" key="9">
    <source>
        <dbReference type="EMBL" id="KAA0696131.1"/>
    </source>
</evidence>
<comment type="subcellular location">
    <subcellularLocation>
        <location evidence="1">Cell membrane</location>
        <topology evidence="1">Multi-pass membrane protein</topology>
    </subcellularLocation>
</comment>
<accession>A0A7V7KYI5</accession>
<feature type="transmembrane region" description="Helical" evidence="7">
    <location>
        <begin position="437"/>
        <end position="457"/>
    </location>
</feature>
<dbReference type="Proteomes" id="UP000463138">
    <property type="component" value="Unassembled WGS sequence"/>
</dbReference>
<dbReference type="AlphaFoldDB" id="A0A7V7KYI5"/>
<feature type="transmembrane region" description="Helical" evidence="7">
    <location>
        <begin position="745"/>
        <end position="765"/>
    </location>
</feature>
<dbReference type="InterPro" id="IPR050545">
    <property type="entry name" value="Mycobact_MmpL"/>
</dbReference>
<keyword evidence="10" id="KW-1185">Reference proteome</keyword>
<evidence type="ECO:0000256" key="4">
    <source>
        <dbReference type="ARBA" id="ARBA00022989"/>
    </source>
</evidence>
<reference evidence="9 10" key="1">
    <citation type="submission" date="2018-07" db="EMBL/GenBank/DDBJ databases">
        <title>Pseudomonas laoshanensis sp. nov., isolated from soil.</title>
        <authorList>
            <person name="Sun J."/>
            <person name="Yu L."/>
            <person name="Wang M."/>
            <person name="Zhang C."/>
        </authorList>
    </citation>
    <scope>NUCLEOTIDE SEQUENCE [LARGE SCALE GENOMIC DNA]</scope>
    <source>
        <strain evidence="9 10">Y22</strain>
    </source>
</reference>
<evidence type="ECO:0000256" key="2">
    <source>
        <dbReference type="ARBA" id="ARBA00022475"/>
    </source>
</evidence>
<evidence type="ECO:0000256" key="3">
    <source>
        <dbReference type="ARBA" id="ARBA00022692"/>
    </source>
</evidence>
<dbReference type="OrthoDB" id="5963930at2"/>
<feature type="domain" description="SSD" evidence="8">
    <location>
        <begin position="286"/>
        <end position="397"/>
    </location>
</feature>
<feature type="transmembrane region" description="Helical" evidence="7">
    <location>
        <begin position="242"/>
        <end position="264"/>
    </location>
</feature>
<feature type="transmembrane region" description="Helical" evidence="7">
    <location>
        <begin position="671"/>
        <end position="693"/>
    </location>
</feature>
<dbReference type="SUPFAM" id="SSF82866">
    <property type="entry name" value="Multidrug efflux transporter AcrB transmembrane domain"/>
    <property type="match status" value="2"/>
</dbReference>
<proteinExistence type="predicted"/>
<feature type="transmembrane region" description="Helical" evidence="7">
    <location>
        <begin position="376"/>
        <end position="400"/>
    </location>
</feature>
<feature type="transmembrane region" description="Helical" evidence="7">
    <location>
        <begin position="646"/>
        <end position="664"/>
    </location>
</feature>
<feature type="compositionally biased region" description="Low complexity" evidence="6">
    <location>
        <begin position="809"/>
        <end position="826"/>
    </location>
</feature>
<sequence length="836" mass="90952">MVDLKSNTGMPVVRDVNDFDKRSGGLFERIIFSHRILVLISCLLVTVALGFFATKLDVNASFERMIPVNNPYIQNYLDNKSELPGLGNNIRVVVANKQGNIYDPDYLQALQEVNDTLYLIPGIDRSWMRSLWMPIVRWREVTEAGISGGAVMPSDYDGSEASITALRRNVTRAGLTGSLVANDTASSMIVAPLLETHPQTGEPLDYSEFSDQLEEKIRSLESDQIDIHIVGFSKLVGDLIDGLQVVMLFFAISVAIAALFVYLYTHCIRSTLLLVGIAITGVVWLLGLMQILGYDLDPYSILVPFLIFAIGLSHGTQKMNGILQDIGRGTHKYVAARYTFRRLFLTGLTALLTNVVGFAVLAIIDIPVIRDLALTTSIGVTVLIFTKLILIPVALSYIGVSKKAARLAIEKDAAEQQNKSWQGKIWQGLDLFTQRKWATVAIAVSVLLTGVSAVVMMDLKIGDLDPGAPELRADSRYNRDNAFISSHYGLSSDQFAVIMKTEVDGCRFYGPLQTMDKLAWRLRQTEGVQITSSLADSVRFVTSGMAEGSGKWLTISRDQAITNASVDAAMISSPGITNQNCSVTPLIAYLTDHKAETLTRVLNVVEDFNEEHGTGPDDEQPVQFLLAAGNAGIEAATNIEVRKGIIIMYFAVYGATALLCLITFRSIRATLVALIPLIMTTIIAKALMVWLGIGLKVATLPVMAVGVGVGVDYALYLLSVQLAVQARGESLAVAYRRSLDFTGRVVALIGLTMAAGVITWAWSPIKFQADMGILLTFMFLWNMLGALILIPALSHFLLRDVGAGNNSGAVSSPAEAPAPVAPQPVQTKRQAMVDTH</sequence>
<keyword evidence="3 7" id="KW-0812">Transmembrane</keyword>
<dbReference type="PANTHER" id="PTHR33406:SF10">
    <property type="entry name" value="SSD DOMAIN-CONTAINING PROTEIN"/>
    <property type="match status" value="1"/>
</dbReference>
<gene>
    <name evidence="9" type="ORF">DT594_01865</name>
</gene>
<feature type="transmembrane region" description="Helical" evidence="7">
    <location>
        <begin position="298"/>
        <end position="315"/>
    </location>
</feature>
<comment type="caution">
    <text evidence="9">The sequence shown here is derived from an EMBL/GenBank/DDBJ whole genome shotgun (WGS) entry which is preliminary data.</text>
</comment>
<feature type="transmembrane region" description="Helical" evidence="7">
    <location>
        <begin position="36"/>
        <end position="54"/>
    </location>
</feature>
<dbReference type="Pfam" id="PF03176">
    <property type="entry name" value="MMPL"/>
    <property type="match status" value="2"/>
</dbReference>
<dbReference type="Gene3D" id="1.20.1640.10">
    <property type="entry name" value="Multidrug efflux transporter AcrB transmembrane domain"/>
    <property type="match status" value="2"/>
</dbReference>
<keyword evidence="4 7" id="KW-1133">Transmembrane helix</keyword>
<name>A0A7V7KYI5_9GAMM</name>
<dbReference type="EMBL" id="QOVF01000001">
    <property type="protein sequence ID" value="KAA0696131.1"/>
    <property type="molecule type" value="Genomic_DNA"/>
</dbReference>
<keyword evidence="2" id="KW-1003">Cell membrane</keyword>
<feature type="region of interest" description="Disordered" evidence="6">
    <location>
        <begin position="809"/>
        <end position="836"/>
    </location>
</feature>
<dbReference type="InterPro" id="IPR004869">
    <property type="entry name" value="MMPL_dom"/>
</dbReference>
<evidence type="ECO:0000256" key="5">
    <source>
        <dbReference type="ARBA" id="ARBA00023136"/>
    </source>
</evidence>
<evidence type="ECO:0000259" key="8">
    <source>
        <dbReference type="PROSITE" id="PS50156"/>
    </source>
</evidence>
<keyword evidence="5 7" id="KW-0472">Membrane</keyword>
<dbReference type="GO" id="GO:0005886">
    <property type="term" value="C:plasma membrane"/>
    <property type="evidence" value="ECO:0007669"/>
    <property type="project" value="UniProtKB-SubCell"/>
</dbReference>
<feature type="transmembrane region" description="Helical" evidence="7">
    <location>
        <begin position="271"/>
        <end position="292"/>
    </location>
</feature>
<feature type="transmembrane region" description="Helical" evidence="7">
    <location>
        <begin position="771"/>
        <end position="790"/>
    </location>
</feature>
<dbReference type="PROSITE" id="PS50156">
    <property type="entry name" value="SSD"/>
    <property type="match status" value="1"/>
</dbReference>
<feature type="transmembrane region" description="Helical" evidence="7">
    <location>
        <begin position="699"/>
        <end position="724"/>
    </location>
</feature>
<evidence type="ECO:0000256" key="7">
    <source>
        <dbReference type="SAM" id="Phobius"/>
    </source>
</evidence>
<feature type="transmembrane region" description="Helical" evidence="7">
    <location>
        <begin position="343"/>
        <end position="364"/>
    </location>
</feature>
<dbReference type="InterPro" id="IPR000731">
    <property type="entry name" value="SSD"/>
</dbReference>
<evidence type="ECO:0000256" key="1">
    <source>
        <dbReference type="ARBA" id="ARBA00004651"/>
    </source>
</evidence>
<dbReference type="PANTHER" id="PTHR33406">
    <property type="entry name" value="MEMBRANE PROTEIN MJ1562-RELATED"/>
    <property type="match status" value="1"/>
</dbReference>
<evidence type="ECO:0000256" key="6">
    <source>
        <dbReference type="SAM" id="MobiDB-lite"/>
    </source>
</evidence>
<protein>
    <submittedName>
        <fullName evidence="9">RND family transporter</fullName>
    </submittedName>
</protein>